<evidence type="ECO:0000259" key="3">
    <source>
        <dbReference type="PROSITE" id="PS51736"/>
    </source>
</evidence>
<dbReference type="InterPro" id="IPR011109">
    <property type="entry name" value="DNA_bind_recombinase_dom"/>
</dbReference>
<evidence type="ECO:0000259" key="4">
    <source>
        <dbReference type="PROSITE" id="PS51737"/>
    </source>
</evidence>
<sequence length="533" mass="60763">MTLKRTALYLRLSRDDEKAGESLSIENQRAILKRFAEENGGTIAGEYIDDGWSGTSFERPAVQRLLEDAKNGKIDTILVKDLSRFGRNYIQVGQYVDYIFPAYGIRFIALSDNVDTADRTSSAMDMMPIMNVFNEWHAANTSKKIRAVLECNWRKGKYTNWAYPYGYKAGQDEKRTAVIDEEAAAVVRRIFDLRLQGNSARAIARTLTDEGIPNPTAHYTRLDGQKSERRNFGLWSPKTITDILKDETYIGTLTQHRTARFSYKNHAVCDVPADERFIVTAAHQPIIPYTVWQRVQEINGRTFRGRMDKSGTLHPLSSLLVCADCGKKMKYKRAGGTSREKGGFYSCRTYTDLGKKYCSSHTISEKEIVRLLLKDLRAMLGNRQIDEQKAREHFLSSRAKQKEKESAADGTELRSLKKRLSELDKLIASAFEEKVLGSLPENVCKDLCEKFFSEKESASRRISDLEKSLQQDSAEEEAEKYLLRLKQYANCEDLTREMCLLLIDKIVVGEKSTDGTPRKIDIYYKFSAPKQSP</sequence>
<dbReference type="InterPro" id="IPR036162">
    <property type="entry name" value="Resolvase-like_N_sf"/>
</dbReference>
<keyword evidence="1" id="KW-0175">Coiled coil</keyword>
<evidence type="ECO:0000313" key="6">
    <source>
        <dbReference type="Proteomes" id="UP000824204"/>
    </source>
</evidence>
<dbReference type="SUPFAM" id="SSF53041">
    <property type="entry name" value="Resolvase-like"/>
    <property type="match status" value="1"/>
</dbReference>
<dbReference type="InterPro" id="IPR006119">
    <property type="entry name" value="Resolv_N"/>
</dbReference>
<evidence type="ECO:0000313" key="5">
    <source>
        <dbReference type="EMBL" id="HIX08517.1"/>
    </source>
</evidence>
<dbReference type="PANTHER" id="PTHR30461">
    <property type="entry name" value="DNA-INVERTASE FROM LAMBDOID PROPHAGE"/>
    <property type="match status" value="1"/>
</dbReference>
<dbReference type="Pfam" id="PF00239">
    <property type="entry name" value="Resolvase"/>
    <property type="match status" value="1"/>
</dbReference>
<dbReference type="PANTHER" id="PTHR30461:SF23">
    <property type="entry name" value="DNA RECOMBINASE-RELATED"/>
    <property type="match status" value="1"/>
</dbReference>
<feature type="coiled-coil region" evidence="1">
    <location>
        <begin position="413"/>
        <end position="475"/>
    </location>
</feature>
<dbReference type="AlphaFoldDB" id="A0A9D2AH32"/>
<dbReference type="PROSITE" id="PS51737">
    <property type="entry name" value="RECOMBINASE_DNA_BIND"/>
    <property type="match status" value="1"/>
</dbReference>
<dbReference type="InterPro" id="IPR038109">
    <property type="entry name" value="DNA_bind_recomb_sf"/>
</dbReference>
<feature type="domain" description="Resolvase/invertase-type recombinase catalytic" evidence="3">
    <location>
        <begin position="5"/>
        <end position="156"/>
    </location>
</feature>
<reference evidence="5" key="1">
    <citation type="journal article" date="2021" name="PeerJ">
        <title>Extensive microbial diversity within the chicken gut microbiome revealed by metagenomics and culture.</title>
        <authorList>
            <person name="Gilroy R."/>
            <person name="Ravi A."/>
            <person name="Getino M."/>
            <person name="Pursley I."/>
            <person name="Horton D.L."/>
            <person name="Alikhan N.F."/>
            <person name="Baker D."/>
            <person name="Gharbi K."/>
            <person name="Hall N."/>
            <person name="Watson M."/>
            <person name="Adriaenssens E.M."/>
            <person name="Foster-Nyarko E."/>
            <person name="Jarju S."/>
            <person name="Secka A."/>
            <person name="Antonio M."/>
            <person name="Oren A."/>
            <person name="Chaudhuri R.R."/>
            <person name="La Ragione R."/>
            <person name="Hildebrand F."/>
            <person name="Pallen M.J."/>
        </authorList>
    </citation>
    <scope>NUCLEOTIDE SEQUENCE</scope>
    <source>
        <strain evidence="5">811</strain>
    </source>
</reference>
<dbReference type="GO" id="GO:0000150">
    <property type="term" value="F:DNA strand exchange activity"/>
    <property type="evidence" value="ECO:0007669"/>
    <property type="project" value="InterPro"/>
</dbReference>
<dbReference type="CDD" id="cd03770">
    <property type="entry name" value="SR_TndX_transposase"/>
    <property type="match status" value="1"/>
</dbReference>
<dbReference type="Pfam" id="PF07508">
    <property type="entry name" value="Recombinase"/>
    <property type="match status" value="1"/>
</dbReference>
<evidence type="ECO:0000256" key="2">
    <source>
        <dbReference type="SAM" id="MobiDB-lite"/>
    </source>
</evidence>
<feature type="region of interest" description="Disordered" evidence="2">
    <location>
        <begin position="392"/>
        <end position="411"/>
    </location>
</feature>
<feature type="domain" description="Recombinase" evidence="4">
    <location>
        <begin position="164"/>
        <end position="305"/>
    </location>
</feature>
<proteinExistence type="predicted"/>
<dbReference type="InterPro" id="IPR025378">
    <property type="entry name" value="DUF4368"/>
</dbReference>
<accession>A0A9D2AH32</accession>
<dbReference type="EMBL" id="DXFX01000111">
    <property type="protein sequence ID" value="HIX08517.1"/>
    <property type="molecule type" value="Genomic_DNA"/>
</dbReference>
<gene>
    <name evidence="5" type="ORF">H9741_08610</name>
</gene>
<dbReference type="InterPro" id="IPR025827">
    <property type="entry name" value="Zn_ribbon_recom_dom"/>
</dbReference>
<protein>
    <submittedName>
        <fullName evidence="5">Recombinase family protein</fullName>
    </submittedName>
</protein>
<comment type="caution">
    <text evidence="5">The sequence shown here is derived from an EMBL/GenBank/DDBJ whole genome shotgun (WGS) entry which is preliminary data.</text>
</comment>
<dbReference type="Gene3D" id="3.40.50.1390">
    <property type="entry name" value="Resolvase, N-terminal catalytic domain"/>
    <property type="match status" value="1"/>
</dbReference>
<name>A0A9D2AH32_9FIRM</name>
<dbReference type="Proteomes" id="UP000824204">
    <property type="component" value="Unassembled WGS sequence"/>
</dbReference>
<evidence type="ECO:0000256" key="1">
    <source>
        <dbReference type="SAM" id="Coils"/>
    </source>
</evidence>
<dbReference type="GO" id="GO:0003677">
    <property type="term" value="F:DNA binding"/>
    <property type="evidence" value="ECO:0007669"/>
    <property type="project" value="InterPro"/>
</dbReference>
<dbReference type="SMART" id="SM00857">
    <property type="entry name" value="Resolvase"/>
    <property type="match status" value="1"/>
</dbReference>
<reference evidence="5" key="2">
    <citation type="submission" date="2021-04" db="EMBL/GenBank/DDBJ databases">
        <authorList>
            <person name="Gilroy R."/>
        </authorList>
    </citation>
    <scope>NUCLEOTIDE SEQUENCE</scope>
    <source>
        <strain evidence="5">811</strain>
    </source>
</reference>
<organism evidence="5 6">
    <name type="scientific">Candidatus Borkfalkia faecipullorum</name>
    <dbReference type="NCBI Taxonomy" id="2838510"/>
    <lineage>
        <taxon>Bacteria</taxon>
        <taxon>Bacillati</taxon>
        <taxon>Bacillota</taxon>
        <taxon>Clostridia</taxon>
        <taxon>Christensenellales</taxon>
        <taxon>Christensenellaceae</taxon>
        <taxon>Candidatus Borkfalkia</taxon>
    </lineage>
</organism>
<dbReference type="PROSITE" id="PS51736">
    <property type="entry name" value="RECOMBINASES_3"/>
    <property type="match status" value="1"/>
</dbReference>
<dbReference type="InterPro" id="IPR050639">
    <property type="entry name" value="SSR_resolvase"/>
</dbReference>
<dbReference type="Pfam" id="PF14287">
    <property type="entry name" value="DUF4368"/>
    <property type="match status" value="1"/>
</dbReference>
<dbReference type="Pfam" id="PF13408">
    <property type="entry name" value="Zn_ribbon_recom"/>
    <property type="match status" value="1"/>
</dbReference>
<dbReference type="Gene3D" id="3.90.1750.20">
    <property type="entry name" value="Putative Large Serine Recombinase, Chain B, Domain 2"/>
    <property type="match status" value="1"/>
</dbReference>